<dbReference type="PROSITE" id="PS50005">
    <property type="entry name" value="TPR"/>
    <property type="match status" value="3"/>
</dbReference>
<dbReference type="PANTHER" id="PTHR12558:SF13">
    <property type="entry name" value="CELL DIVISION CYCLE PROTEIN 27 HOMOLOG"/>
    <property type="match status" value="1"/>
</dbReference>
<feature type="repeat" description="TPR" evidence="1">
    <location>
        <begin position="134"/>
        <end position="167"/>
    </location>
</feature>
<dbReference type="RefSeq" id="WP_138128337.1">
    <property type="nucleotide sequence ID" value="NZ_SWLG01000015.1"/>
</dbReference>
<gene>
    <name evidence="3" type="ORF">FCL54_18070</name>
</gene>
<evidence type="ECO:0000256" key="1">
    <source>
        <dbReference type="PROSITE-ProRule" id="PRU00339"/>
    </source>
</evidence>
<dbReference type="Proteomes" id="UP000308230">
    <property type="component" value="Unassembled WGS sequence"/>
</dbReference>
<dbReference type="SUPFAM" id="SSF48452">
    <property type="entry name" value="TPR-like"/>
    <property type="match status" value="2"/>
</dbReference>
<proteinExistence type="predicted"/>
<evidence type="ECO:0000256" key="2">
    <source>
        <dbReference type="SAM" id="Coils"/>
    </source>
</evidence>
<dbReference type="Pfam" id="PF13429">
    <property type="entry name" value="TPR_15"/>
    <property type="match status" value="1"/>
</dbReference>
<reference evidence="3 4" key="1">
    <citation type="submission" date="2019-04" db="EMBL/GenBank/DDBJ databases">
        <title>Bacillus caeni sp. nov., a bacterium isolated from mangrove sediment.</title>
        <authorList>
            <person name="Huang H."/>
            <person name="Mo K."/>
            <person name="Hu Y."/>
        </authorList>
    </citation>
    <scope>NUCLEOTIDE SEQUENCE [LARGE SCALE GENOMIC DNA]</scope>
    <source>
        <strain evidence="3 4">HB172195</strain>
    </source>
</reference>
<organism evidence="3 4">
    <name type="scientific">Exobacillus caeni</name>
    <dbReference type="NCBI Taxonomy" id="2574798"/>
    <lineage>
        <taxon>Bacteria</taxon>
        <taxon>Bacillati</taxon>
        <taxon>Bacillota</taxon>
        <taxon>Bacilli</taxon>
        <taxon>Bacillales</taxon>
        <taxon>Guptibacillaceae</taxon>
        <taxon>Exobacillus</taxon>
    </lineage>
</organism>
<dbReference type="AlphaFoldDB" id="A0A5R9EYI2"/>
<dbReference type="Gene3D" id="1.25.40.10">
    <property type="entry name" value="Tetratricopeptide repeat domain"/>
    <property type="match status" value="2"/>
</dbReference>
<dbReference type="EMBL" id="SWLG01000015">
    <property type="protein sequence ID" value="TLS35901.1"/>
    <property type="molecule type" value="Genomic_DNA"/>
</dbReference>
<keyword evidence="2" id="KW-0175">Coiled coil</keyword>
<dbReference type="InterPro" id="IPR011990">
    <property type="entry name" value="TPR-like_helical_dom_sf"/>
</dbReference>
<protein>
    <submittedName>
        <fullName evidence="3">Tetratricopeptide repeat protein</fullName>
    </submittedName>
</protein>
<dbReference type="OrthoDB" id="2080803at2"/>
<dbReference type="PANTHER" id="PTHR12558">
    <property type="entry name" value="CELL DIVISION CYCLE 16,23,27"/>
    <property type="match status" value="1"/>
</dbReference>
<sequence>MERLNKAITLVESGEVTEGLDELSELQKDADHETLYEIANLYYGWGLIDKSKELVEELLMFYPNEGQLLVLAAECYVESEQEQEAISTLSNITADDPAYPSALMLLADLYQSEGLEEVAEQKLLEAKKTAPNEPIITFGLGEFYLSQGQYVKAVPYYKQVLESSTEIADQSIALRLAEALSGSGHFEEAITYYEEGLIKNKEINALFGFGFTALQIHQYKKAIKAFEELKEIDHQYSTLYPYLANAYEEEGAIDEAVATLAKGIEVDEYNEALYLNASRLSFKQKDSESGERYLRSLLAINPSHTEGAKLLAGYLKDAERYEEVLELIDHLTEIGESDPYFEWYYATASNQIENYKEAIKHYENAYTYLKTNPVFLEEYGLFLMEEGKREEAVALFKQALSIDPSLVHLEEEVLRFEDEQRI</sequence>
<feature type="coiled-coil region" evidence="2">
    <location>
        <begin position="345"/>
        <end position="372"/>
    </location>
</feature>
<evidence type="ECO:0000313" key="3">
    <source>
        <dbReference type="EMBL" id="TLS35901.1"/>
    </source>
</evidence>
<accession>A0A5R9EYI2</accession>
<evidence type="ECO:0000313" key="4">
    <source>
        <dbReference type="Proteomes" id="UP000308230"/>
    </source>
</evidence>
<dbReference type="InterPro" id="IPR019734">
    <property type="entry name" value="TPR_rpt"/>
</dbReference>
<dbReference type="SMART" id="SM00028">
    <property type="entry name" value="TPR"/>
    <property type="match status" value="8"/>
</dbReference>
<dbReference type="Pfam" id="PF25058">
    <property type="entry name" value="ARM_TT21"/>
    <property type="match status" value="1"/>
</dbReference>
<feature type="repeat" description="TPR" evidence="1">
    <location>
        <begin position="237"/>
        <end position="270"/>
    </location>
</feature>
<keyword evidence="1" id="KW-0802">TPR repeat</keyword>
<feature type="repeat" description="TPR" evidence="1">
    <location>
        <begin position="373"/>
        <end position="406"/>
    </location>
</feature>
<dbReference type="Pfam" id="PF13424">
    <property type="entry name" value="TPR_12"/>
    <property type="match status" value="1"/>
</dbReference>
<name>A0A5R9EYI2_9BACL</name>
<keyword evidence="4" id="KW-1185">Reference proteome</keyword>
<comment type="caution">
    <text evidence="3">The sequence shown here is derived from an EMBL/GenBank/DDBJ whole genome shotgun (WGS) entry which is preliminary data.</text>
</comment>